<proteinExistence type="predicted"/>
<gene>
    <name evidence="2" type="ORF">RDB_LOCUS62945</name>
</gene>
<reference evidence="2" key="1">
    <citation type="submission" date="2021-01" db="EMBL/GenBank/DDBJ databases">
        <authorList>
            <person name="Kaushik A."/>
        </authorList>
    </citation>
    <scope>NUCLEOTIDE SEQUENCE</scope>
    <source>
        <strain evidence="2">AG3-T5</strain>
    </source>
</reference>
<dbReference type="EMBL" id="CAJMWW010000083">
    <property type="protein sequence ID" value="CAE6429824.1"/>
    <property type="molecule type" value="Genomic_DNA"/>
</dbReference>
<comment type="caution">
    <text evidence="2">The sequence shown here is derived from an EMBL/GenBank/DDBJ whole genome shotgun (WGS) entry which is preliminary data.</text>
</comment>
<sequence>MLKSLFGPSTTTKTDGAFKPPARDVTVPEGAKIVTPISQLLEQLLPIPSKPTPRAVSENPLVVGMKQIQNRTLTQNNAEAYAPTTSATLDAFSGLNANSTGEEIHVQLAKSWEVS</sequence>
<accession>A0A8H2XQ41</accession>
<evidence type="ECO:0000313" key="2">
    <source>
        <dbReference type="EMBL" id="CAE6429824.1"/>
    </source>
</evidence>
<dbReference type="AlphaFoldDB" id="A0A8H2XQ41"/>
<evidence type="ECO:0000313" key="3">
    <source>
        <dbReference type="Proteomes" id="UP000663841"/>
    </source>
</evidence>
<evidence type="ECO:0000256" key="1">
    <source>
        <dbReference type="SAM" id="MobiDB-lite"/>
    </source>
</evidence>
<feature type="region of interest" description="Disordered" evidence="1">
    <location>
        <begin position="1"/>
        <end position="24"/>
    </location>
</feature>
<dbReference type="Proteomes" id="UP000663841">
    <property type="component" value="Unassembled WGS sequence"/>
</dbReference>
<name>A0A8H2XQ41_9AGAM</name>
<organism evidence="2 3">
    <name type="scientific">Rhizoctonia solani</name>
    <dbReference type="NCBI Taxonomy" id="456999"/>
    <lineage>
        <taxon>Eukaryota</taxon>
        <taxon>Fungi</taxon>
        <taxon>Dikarya</taxon>
        <taxon>Basidiomycota</taxon>
        <taxon>Agaricomycotina</taxon>
        <taxon>Agaricomycetes</taxon>
        <taxon>Cantharellales</taxon>
        <taxon>Ceratobasidiaceae</taxon>
        <taxon>Rhizoctonia</taxon>
    </lineage>
</organism>
<protein>
    <submittedName>
        <fullName evidence="2">Uncharacterized protein</fullName>
    </submittedName>
</protein>